<dbReference type="CDD" id="cd06257">
    <property type="entry name" value="DnaJ"/>
    <property type="match status" value="1"/>
</dbReference>
<dbReference type="Proteomes" id="UP000324022">
    <property type="component" value="Unassembled WGS sequence"/>
</dbReference>
<sequence length="387" mass="43771">MSTSTSEMDDSFRVLSLPPTATEAEIKKAYRKLSLRYHPDKAGKDVDPAQAAALFHEINLAYETLMDPAARARAVQRNAEDTAKRERQQQYEGKRRQMADELERSEKEALQKRQDADRRARERVAKIAELQQESRRLIKREQDEIDAKARQKHEALADKRRKDEEQAKAEREPELHPLDKTVRVQFPASQLAQLAGIVEGSIAPPTVPLSTPLANALANQFGELEHLQFQLPSSNKKIKRELMALATFKRLQDAWQAVVTGGEMRCTGLLEESFIGWANYTKKQRSDGSDARDKVYVEPKRVQWYRDHGVLRPSDVGRVRPTTKLHANVQPEAKAEKESHSSSQDTSKTSSATVYSKAYEARTLQRLRDAAKQSPLASAQPQPQAAQ</sequence>
<dbReference type="InterPro" id="IPR052094">
    <property type="entry name" value="Pre-mRNA-splicing_ERAD"/>
</dbReference>
<keyword evidence="5" id="KW-0539">Nucleus</keyword>
<feature type="compositionally biased region" description="Basic and acidic residues" evidence="6">
    <location>
        <begin position="78"/>
        <end position="120"/>
    </location>
</feature>
<organism evidence="8 9">
    <name type="scientific">Ustilago trichophora</name>
    <dbReference type="NCBI Taxonomy" id="86804"/>
    <lineage>
        <taxon>Eukaryota</taxon>
        <taxon>Fungi</taxon>
        <taxon>Dikarya</taxon>
        <taxon>Basidiomycota</taxon>
        <taxon>Ustilaginomycotina</taxon>
        <taxon>Ustilaginomycetes</taxon>
        <taxon>Ustilaginales</taxon>
        <taxon>Ustilaginaceae</taxon>
        <taxon>Ustilago</taxon>
    </lineage>
</organism>
<dbReference type="Gene3D" id="1.10.287.110">
    <property type="entry name" value="DnaJ domain"/>
    <property type="match status" value="1"/>
</dbReference>
<dbReference type="GO" id="GO:0000390">
    <property type="term" value="P:spliceosomal complex disassembly"/>
    <property type="evidence" value="ECO:0007669"/>
    <property type="project" value="TreeGrafter"/>
</dbReference>
<keyword evidence="3" id="KW-0963">Cytoplasm</keyword>
<dbReference type="Pfam" id="PF00226">
    <property type="entry name" value="DnaJ"/>
    <property type="match status" value="1"/>
</dbReference>
<evidence type="ECO:0000313" key="9">
    <source>
        <dbReference type="Proteomes" id="UP000324022"/>
    </source>
</evidence>
<proteinExistence type="predicted"/>
<dbReference type="PRINTS" id="PR00625">
    <property type="entry name" value="JDOMAIN"/>
</dbReference>
<feature type="compositionally biased region" description="Low complexity" evidence="6">
    <location>
        <begin position="341"/>
        <end position="353"/>
    </location>
</feature>
<name>A0A5C3E8Y3_9BASI</name>
<protein>
    <submittedName>
        <fullName evidence="8">Related to cell cycle control protein cwf23</fullName>
    </submittedName>
</protein>
<dbReference type="InterPro" id="IPR001623">
    <property type="entry name" value="DnaJ_domain"/>
</dbReference>
<accession>A0A5C3E8Y3</accession>
<evidence type="ECO:0000256" key="4">
    <source>
        <dbReference type="ARBA" id="ARBA00023186"/>
    </source>
</evidence>
<keyword evidence="9" id="KW-1185">Reference proteome</keyword>
<evidence type="ECO:0000256" key="5">
    <source>
        <dbReference type="ARBA" id="ARBA00023242"/>
    </source>
</evidence>
<dbReference type="EMBL" id="OOIN01000014">
    <property type="protein sequence ID" value="SPO26535.1"/>
    <property type="molecule type" value="Genomic_DNA"/>
</dbReference>
<evidence type="ECO:0000259" key="7">
    <source>
        <dbReference type="PROSITE" id="PS50076"/>
    </source>
</evidence>
<feature type="region of interest" description="Disordered" evidence="6">
    <location>
        <begin position="73"/>
        <end position="120"/>
    </location>
</feature>
<dbReference type="InterPro" id="IPR036869">
    <property type="entry name" value="J_dom_sf"/>
</dbReference>
<feature type="region of interest" description="Disordered" evidence="6">
    <location>
        <begin position="141"/>
        <end position="176"/>
    </location>
</feature>
<evidence type="ECO:0000256" key="6">
    <source>
        <dbReference type="SAM" id="MobiDB-lite"/>
    </source>
</evidence>
<feature type="compositionally biased region" description="Low complexity" evidence="6">
    <location>
        <begin position="372"/>
        <end position="387"/>
    </location>
</feature>
<feature type="domain" description="J" evidence="7">
    <location>
        <begin position="10"/>
        <end position="84"/>
    </location>
</feature>
<dbReference type="PANTHER" id="PTHR44313:SF1">
    <property type="entry name" value="DNAJ HOMOLOG SUBFAMILY C MEMBER 17"/>
    <property type="match status" value="1"/>
</dbReference>
<dbReference type="SMART" id="SM00271">
    <property type="entry name" value="DnaJ"/>
    <property type="match status" value="1"/>
</dbReference>
<dbReference type="SUPFAM" id="SSF46565">
    <property type="entry name" value="Chaperone J-domain"/>
    <property type="match status" value="1"/>
</dbReference>
<reference evidence="8 9" key="1">
    <citation type="submission" date="2018-03" db="EMBL/GenBank/DDBJ databases">
        <authorList>
            <person name="Guldener U."/>
        </authorList>
    </citation>
    <scope>NUCLEOTIDE SEQUENCE [LARGE SCALE GENOMIC DNA]</scope>
    <source>
        <strain evidence="8 9">NBRC100155</strain>
    </source>
</reference>
<dbReference type="GO" id="GO:0005737">
    <property type="term" value="C:cytoplasm"/>
    <property type="evidence" value="ECO:0007669"/>
    <property type="project" value="UniProtKB-SubCell"/>
</dbReference>
<dbReference type="AlphaFoldDB" id="A0A5C3E8Y3"/>
<comment type="subcellular location">
    <subcellularLocation>
        <location evidence="2">Cytoplasm</location>
    </subcellularLocation>
    <subcellularLocation>
        <location evidence="1">Nucleus</location>
    </subcellularLocation>
</comment>
<dbReference type="PANTHER" id="PTHR44313">
    <property type="entry name" value="DNAJ HOMOLOG SUBFAMILY C MEMBER 17"/>
    <property type="match status" value="1"/>
</dbReference>
<feature type="region of interest" description="Disordered" evidence="6">
    <location>
        <begin position="313"/>
        <end position="387"/>
    </location>
</feature>
<dbReference type="OrthoDB" id="376357at2759"/>
<evidence type="ECO:0000256" key="3">
    <source>
        <dbReference type="ARBA" id="ARBA00022490"/>
    </source>
</evidence>
<dbReference type="PROSITE" id="PS50076">
    <property type="entry name" value="DNAJ_2"/>
    <property type="match status" value="1"/>
</dbReference>
<keyword evidence="4" id="KW-0143">Chaperone</keyword>
<evidence type="ECO:0000256" key="1">
    <source>
        <dbReference type="ARBA" id="ARBA00004123"/>
    </source>
</evidence>
<dbReference type="FunFam" id="1.10.287.110:FF:000149">
    <property type="entry name" value="Related to cell cycle control protein cwf23"/>
    <property type="match status" value="1"/>
</dbReference>
<dbReference type="GO" id="GO:0005681">
    <property type="term" value="C:spliceosomal complex"/>
    <property type="evidence" value="ECO:0007669"/>
    <property type="project" value="TreeGrafter"/>
</dbReference>
<gene>
    <name evidence="8" type="ORF">UTRI_04124</name>
</gene>
<evidence type="ECO:0000256" key="2">
    <source>
        <dbReference type="ARBA" id="ARBA00004496"/>
    </source>
</evidence>
<evidence type="ECO:0000313" key="8">
    <source>
        <dbReference type="EMBL" id="SPO26535.1"/>
    </source>
</evidence>